<dbReference type="Pfam" id="PF00501">
    <property type="entry name" value="AMP-binding"/>
    <property type="match status" value="3"/>
</dbReference>
<dbReference type="PROSITE" id="PS00455">
    <property type="entry name" value="AMP_BINDING"/>
    <property type="match status" value="2"/>
</dbReference>
<keyword evidence="7" id="KW-1185">Reference proteome</keyword>
<evidence type="ECO:0000256" key="3">
    <source>
        <dbReference type="ARBA" id="ARBA00022450"/>
    </source>
</evidence>
<evidence type="ECO:0000256" key="4">
    <source>
        <dbReference type="ARBA" id="ARBA00022553"/>
    </source>
</evidence>
<dbReference type="GO" id="GO:0043041">
    <property type="term" value="P:amino acid activation for nonribosomal peptide biosynthetic process"/>
    <property type="evidence" value="ECO:0007669"/>
    <property type="project" value="TreeGrafter"/>
</dbReference>
<dbReference type="Gene3D" id="3.40.50.980">
    <property type="match status" value="6"/>
</dbReference>
<dbReference type="Pfam" id="PF00668">
    <property type="entry name" value="Condensation"/>
    <property type="match status" value="3"/>
</dbReference>
<dbReference type="SMART" id="SM00823">
    <property type="entry name" value="PKS_PP"/>
    <property type="match status" value="2"/>
</dbReference>
<dbReference type="CDD" id="cd19531">
    <property type="entry name" value="LCL_NRPS-like"/>
    <property type="match status" value="2"/>
</dbReference>
<dbReference type="SUPFAM" id="SSF47336">
    <property type="entry name" value="ACP-like"/>
    <property type="match status" value="2"/>
</dbReference>
<dbReference type="InterPro" id="IPR045851">
    <property type="entry name" value="AMP-bd_C_sf"/>
</dbReference>
<dbReference type="PROSITE" id="PS00012">
    <property type="entry name" value="PHOSPHOPANTETHEINE"/>
    <property type="match status" value="2"/>
</dbReference>
<dbReference type="InterPro" id="IPR001242">
    <property type="entry name" value="Condensation_dom"/>
</dbReference>
<dbReference type="PANTHER" id="PTHR45527">
    <property type="entry name" value="NONRIBOSOMAL PEPTIDE SYNTHETASE"/>
    <property type="match status" value="1"/>
</dbReference>
<comment type="cofactor">
    <cofactor evidence="1">
        <name>pantetheine 4'-phosphate</name>
        <dbReference type="ChEBI" id="CHEBI:47942"/>
    </cofactor>
</comment>
<dbReference type="PRINTS" id="PR00154">
    <property type="entry name" value="AMPBINDING"/>
</dbReference>
<dbReference type="GO" id="GO:0044550">
    <property type="term" value="P:secondary metabolite biosynthetic process"/>
    <property type="evidence" value="ECO:0007669"/>
    <property type="project" value="UniProtKB-ARBA"/>
</dbReference>
<dbReference type="FunFam" id="1.10.1200.10:FF:000005">
    <property type="entry name" value="Nonribosomal peptide synthetase 1"/>
    <property type="match status" value="2"/>
</dbReference>
<dbReference type="FunFam" id="3.40.50.980:FF:000001">
    <property type="entry name" value="Non-ribosomal peptide synthetase"/>
    <property type="match status" value="2"/>
</dbReference>
<dbReference type="CDD" id="cd05930">
    <property type="entry name" value="A_NRPS"/>
    <property type="match status" value="2"/>
</dbReference>
<protein>
    <submittedName>
        <fullName evidence="6">Amino acid adenylation domain-containing protein</fullName>
    </submittedName>
</protein>
<evidence type="ECO:0000313" key="7">
    <source>
        <dbReference type="Proteomes" id="UP000267524"/>
    </source>
</evidence>
<dbReference type="InterPro" id="IPR010071">
    <property type="entry name" value="AA_adenyl_dom"/>
</dbReference>
<dbReference type="InterPro" id="IPR023213">
    <property type="entry name" value="CAT-like_dom_sf"/>
</dbReference>
<dbReference type="FunFam" id="3.30.300.30:FF:000010">
    <property type="entry name" value="Enterobactin synthetase component F"/>
    <property type="match status" value="2"/>
</dbReference>
<dbReference type="PROSITE" id="PS50075">
    <property type="entry name" value="CARRIER"/>
    <property type="match status" value="2"/>
</dbReference>
<keyword evidence="4" id="KW-0597">Phosphoprotein</keyword>
<gene>
    <name evidence="6" type="ORF">D1632_05600</name>
</gene>
<dbReference type="Gene3D" id="3.30.559.30">
    <property type="entry name" value="Nonribosomal peptide synthetase, condensation domain"/>
    <property type="match status" value="3"/>
</dbReference>
<dbReference type="GO" id="GO:0031177">
    <property type="term" value="F:phosphopantetheine binding"/>
    <property type="evidence" value="ECO:0007669"/>
    <property type="project" value="InterPro"/>
</dbReference>
<dbReference type="Gene3D" id="3.30.300.30">
    <property type="match status" value="2"/>
</dbReference>
<dbReference type="Gene3D" id="2.30.38.10">
    <property type="entry name" value="Luciferase, Domain 3"/>
    <property type="match status" value="2"/>
</dbReference>
<dbReference type="SUPFAM" id="SSF52777">
    <property type="entry name" value="CoA-dependent acyltransferases"/>
    <property type="match status" value="6"/>
</dbReference>
<evidence type="ECO:0000256" key="1">
    <source>
        <dbReference type="ARBA" id="ARBA00001957"/>
    </source>
</evidence>
<dbReference type="NCBIfam" id="NF003417">
    <property type="entry name" value="PRK04813.1"/>
    <property type="match status" value="3"/>
</dbReference>
<proteinExistence type="inferred from homology"/>
<dbReference type="Pfam" id="PF13193">
    <property type="entry name" value="AMP-binding_C"/>
    <property type="match status" value="2"/>
</dbReference>
<dbReference type="Pfam" id="PF00550">
    <property type="entry name" value="PP-binding"/>
    <property type="match status" value="2"/>
</dbReference>
<comment type="caution">
    <text evidence="6">The sequence shown here is derived from an EMBL/GenBank/DDBJ whole genome shotgun (WGS) entry which is preliminary data.</text>
</comment>
<dbReference type="InterPro" id="IPR000873">
    <property type="entry name" value="AMP-dep_synth/lig_dom"/>
</dbReference>
<dbReference type="Gene3D" id="1.10.1200.10">
    <property type="entry name" value="ACP-like"/>
    <property type="match status" value="2"/>
</dbReference>
<reference evidence="6 7" key="1">
    <citation type="submission" date="2018-08" db="EMBL/GenBank/DDBJ databases">
        <title>Chryseobacterium nematophagum: a novel matrix digesting pathogen of nematodes.</title>
        <authorList>
            <person name="Page A."/>
            <person name="Roberts M."/>
            <person name="Felix M.-A."/>
            <person name="Weir W."/>
        </authorList>
    </citation>
    <scope>NUCLEOTIDE SEQUENCE [LARGE SCALE GENOMIC DNA]</scope>
    <source>
        <strain evidence="6 7">JUb275</strain>
    </source>
</reference>
<dbReference type="InterPro" id="IPR036736">
    <property type="entry name" value="ACP-like_sf"/>
</dbReference>
<dbReference type="FunFam" id="2.30.38.10:FF:000001">
    <property type="entry name" value="Non-ribosomal peptide synthetase PvdI"/>
    <property type="match status" value="2"/>
</dbReference>
<dbReference type="InterPro" id="IPR020845">
    <property type="entry name" value="AMP-binding_CS"/>
</dbReference>
<name>A0A3M7LEH1_9FLAO</name>
<feature type="domain" description="Carrier" evidence="5">
    <location>
        <begin position="971"/>
        <end position="1048"/>
    </location>
</feature>
<dbReference type="InterPro" id="IPR025110">
    <property type="entry name" value="AMP-bd_C"/>
</dbReference>
<dbReference type="SUPFAM" id="SSF56801">
    <property type="entry name" value="Acetyl-CoA synthetase-like"/>
    <property type="match status" value="3"/>
</dbReference>
<dbReference type="GO" id="GO:0003824">
    <property type="term" value="F:catalytic activity"/>
    <property type="evidence" value="ECO:0007669"/>
    <property type="project" value="InterPro"/>
</dbReference>
<dbReference type="Proteomes" id="UP000267524">
    <property type="component" value="Unassembled WGS sequence"/>
</dbReference>
<dbReference type="NCBIfam" id="TIGR01733">
    <property type="entry name" value="AA-adenyl-dom"/>
    <property type="match status" value="2"/>
</dbReference>
<accession>A0A3M7LEH1</accession>
<evidence type="ECO:0000256" key="2">
    <source>
        <dbReference type="ARBA" id="ARBA00006432"/>
    </source>
</evidence>
<dbReference type="InterPro" id="IPR020459">
    <property type="entry name" value="AMP-binding"/>
</dbReference>
<dbReference type="InterPro" id="IPR006162">
    <property type="entry name" value="Ppantetheine_attach_site"/>
</dbReference>
<dbReference type="EMBL" id="QWIV01000008">
    <property type="protein sequence ID" value="RMZ60410.1"/>
    <property type="molecule type" value="Genomic_DNA"/>
</dbReference>
<dbReference type="InterPro" id="IPR009081">
    <property type="entry name" value="PP-bd_ACP"/>
</dbReference>
<dbReference type="PANTHER" id="PTHR45527:SF1">
    <property type="entry name" value="FATTY ACID SYNTHASE"/>
    <property type="match status" value="1"/>
</dbReference>
<comment type="similarity">
    <text evidence="2">Belongs to the ATP-dependent AMP-binding enzyme family.</text>
</comment>
<sequence length="2695" mass="304892">MKNPQQLVKLTPYQAIFYNEWVLNPLRSDYNMILDQSMSGFIDIDRLNSSLIRAINNNLLTNSNIVSTPDGLFWKRRALLTPDTQVLRFFSHELSQDKILELALEPFDLENDPLVRCYAIKLNNERYRIIFIISHILVDGLSTNSIYSELGKYYNDNNYVSPLSLIEQANLHEKLNNQLDHILENGKTEMSDFWEKHLRNIENIDFKFLESKTPTKFNENVSISPVSEIRFEFNEEVFSKTKQLTRNYKLTSYTYGQLILAILLHRISGVDNLVIDYPVGIKEGQEFIFGAHVNTIFKDYRFHENSTLLDLIDQNLSYIQELKKSKAHYLPIGELIQYASQLNILEFGFVQAVFKDIAIDYEGVNDVKINDELNIDLSGKIVFEQEIKDNQINYRVRYANSELNGELVSNFINMYKSLFIRVLNDLSEGKVDHLISEYDLLDPETYQTIVHHWNPSFVEYDSESTIHKLFESQVEKTPHHIALVYNDVKLTYRELNEKSNQLAHYLISEYKIKPDEFIPLCLERSENMIVGILAVLKSGGAYVPMDPGYPIDRIEHILSETGAQVIIAEENTKSKLYEALIQDFCVVSINNVEHIRNFENNSIANPITSVESTNLAYVIYTSGTTGKPKGVMIEHRSVVNLISDLYSHYGVNSNDVILQFANYVFDASVEQILLAILNGNKLVLIEDKSYLNEELFIKTLSDHKVSYMDLTPSILESIDVTQVKSLRILELGGENLTESLYNKLKNKNFKLINSYGPTETTVVSIVNMDKETNSIGRPIRNTSVYVLDSHLRAVPLGGVGELYIGGVGVSRGYLNLAELTDERFVVNPFQSEEEKEIGYNSRIYKTGDLVRFLPDGNLQYIGRNDFQVKIRGYRIELGEIENALLSYAGIRQGVVLAKEQGSGIKYLVGYYVSDAAVDHEDLSMHLSGHLPDYMVPSVYVHLEELPLTLNGKLDRRSLPEPMFTGVTEYIAPRTVLEKQLSELYGEVLGLESSSISIHDDFFRLGGNSIMAIKLISRIHRDLGFAVTVAMLFTHKNIYSLSHVLESSADVMSNSMIGAITVSDVEDQKLSFAQERLWFLDQYEGGSSAYNIPMVFGLSGTTDLGVLKSSFSHLLSRHDILRTLILKDSEGQGYQYVSDKMLCISETVVSNVSELDLELEKERGRVFLLSEELPISVRLFSLGDNFYLTVVIHHIAFDGWSIDIFFRELSIIYESLLLGIEPDLRPLSISYKDFALWQRDYLSGSVLSVQLDYWKTHLNGFEPLNLPLDYARPSVVSYVGKSLSCSLSPELSTHLRSLSKDLGISLYSVMLGGYYLLLSSYSGQRDIILGTPVANRHHSGLEDLIGFFVNTLVLRAELDFNLDISDYLVHISSLVSSAQIHQDVPFEKLVDELGLDHDASRHPVFQVMFGLESFGSESKTYYGLDSFLLPYEGSLHYDVAKFDLTTMIDDSGDSLLCSFTYSTALFRESTVKELMSTYVYLLEQLVSFASSSLSGIKISNLAFVGEDSGLSFIKDVNGCYVDYVSDTTLQALFERQVERTPDDIALVYEDVKLTYRELNERSNQLAHYLLENYEIKSDELIPLCLERSEQMLIGILGVLKSGGAYVPMDPGYPMDRIEHILGDTNARVVIGEESTKNRLYDYKELIDREEESLPLSILSLNSSDMKDSLGICSTENPLPSVSSSDLAYVIYTSGTTGKPKGVMIEHRSVVNFVESMIKSHRLDEYRNVGCYSNYVFDVFISETFPVLCNGNTLWLYSSVLRSGVRDLNKYIKENEIEVSFIPPVLLKELLPDTDLKLILVGGESFPILDTSYEDIIFINEYGPTETTVWSTYHHYNEDHNPLNIGRPIRNTSVYVLDSHLRAVPLGGVGELYIGGVGVSRGYLNLPELTSERFVVNPFQSEDEKEIGYNSRIYKTGDLVRFLPDGNLQYIGRNDFQVKIRGYRIELGEIENALLSYAGIRQGVVLAKEQGSGIKYLVGYYVSDAAVNHEDLSMHLSGHLPDYMVPSVYVHLEELPLTLNGKLDRRSLPEPTFTGVTEYIAPRTVLEKQLSELYGEVLGLESSSISIHDDFFRLGGNSIMAIKLISRIHRDLGFAVTVAMLFTHKNIYSLSHVLESSDNVMSNSMIGAITVSDVEDQKLSFAQERLWFLDQYEGGSSAYNIPMVFGLSGTTDLGVLKSSFSHLLSRHDILRTLILKDSEGQGYQYVSDKMLCINETVVSSVSELDLELEKEMGRVFLLSEELPISVRLFSLEDNFYLTVVIHHIAFDGWSIDIFFRELSIIYESLLLGIEPDLRPLSISYKDFALWQRDYLSGSVLSVQLDYWKTHLNGFEPLNLPLDYVRPSVVSYVGKSLSCSLSPDLSTHLRSLSKDLGISLYSVMLGGYYLLLSSYSGQRDIILGTPVANRHHSGLEDLIGFFVNTLVLRAELDFNLDISDYLVHISSLVSSAQIHQDVPFEKLVDELGLDHDASRHPVFQVMFGLESFGSESKTYYGLDSFLLPYEGSLHYDVAKFDLTTMIDDSGDSLLCSFTYSTALFRESTVKEMMSTYVYLLEQLVSFASSSLSGIKISDLAFVGEDSGLSFIKDVNGCYVDYVSDTTLQELFELQVERTPDDIALVYEDVKLSYRELNERSNQLAHYLLENYEIKPDELIPLCLERSEQMLIGILGVLKSGGAYVPMDPGYPMDRIEHILKIPMREL</sequence>
<organism evidence="6 7">
    <name type="scientific">Chryseobacterium nematophagum</name>
    <dbReference type="NCBI Taxonomy" id="2305228"/>
    <lineage>
        <taxon>Bacteria</taxon>
        <taxon>Pseudomonadati</taxon>
        <taxon>Bacteroidota</taxon>
        <taxon>Flavobacteriia</taxon>
        <taxon>Flavobacteriales</taxon>
        <taxon>Weeksellaceae</taxon>
        <taxon>Chryseobacterium group</taxon>
        <taxon>Chryseobacterium</taxon>
    </lineage>
</organism>
<dbReference type="FunFam" id="3.40.50.12780:FF:000012">
    <property type="entry name" value="Non-ribosomal peptide synthetase"/>
    <property type="match status" value="1"/>
</dbReference>
<dbReference type="GO" id="GO:0005737">
    <property type="term" value="C:cytoplasm"/>
    <property type="evidence" value="ECO:0007669"/>
    <property type="project" value="TreeGrafter"/>
</dbReference>
<evidence type="ECO:0000313" key="6">
    <source>
        <dbReference type="EMBL" id="RMZ60410.1"/>
    </source>
</evidence>
<feature type="domain" description="Carrier" evidence="5">
    <location>
        <begin position="2039"/>
        <end position="2116"/>
    </location>
</feature>
<dbReference type="InterPro" id="IPR020806">
    <property type="entry name" value="PKS_PP-bd"/>
</dbReference>
<evidence type="ECO:0000259" key="5">
    <source>
        <dbReference type="PROSITE" id="PS50075"/>
    </source>
</evidence>
<dbReference type="Gene3D" id="3.30.559.10">
    <property type="entry name" value="Chloramphenicol acetyltransferase-like domain"/>
    <property type="match status" value="3"/>
</dbReference>
<keyword evidence="3" id="KW-0596">Phosphopantetheine</keyword>